<dbReference type="Proteomes" id="UP000001822">
    <property type="component" value="Chromosome"/>
</dbReference>
<dbReference type="EMBL" id="CP000383">
    <property type="protein sequence ID" value="ABG60640.1"/>
    <property type="molecule type" value="Genomic_DNA"/>
</dbReference>
<dbReference type="GO" id="GO:0016884">
    <property type="term" value="F:carbon-nitrogen ligase activity, with glutamine as amido-N-donor"/>
    <property type="evidence" value="ECO:0007669"/>
    <property type="project" value="InterPro"/>
</dbReference>
<sequence length="153" mass="16456">MSLKATIESEIKKAMLARNADDLRGLRALKSMILLAETEKGATGGDLTTEQESKILTKAYKQRKESAEIFAQQGRKDLEEKELQEIAVIERFLPKQLSAEEVESVVKEIAAKVGAKGPADMGKVMGVASKELAGKAEGKAVSEAVKKVLATLA</sequence>
<evidence type="ECO:0000313" key="1">
    <source>
        <dbReference type="EMBL" id="ABG60640.1"/>
    </source>
</evidence>
<dbReference type="AlphaFoldDB" id="A0A6N4SW18"/>
<dbReference type="Gene3D" id="1.10.1510.10">
    <property type="entry name" value="Uncharacterised protein YqeY/AIM41 PF09424, N-terminal domain"/>
    <property type="match status" value="1"/>
</dbReference>
<dbReference type="InterPro" id="IPR003789">
    <property type="entry name" value="Asn/Gln_tRNA_amidoTrase-B-like"/>
</dbReference>
<dbReference type="Pfam" id="PF09424">
    <property type="entry name" value="YqeY"/>
    <property type="match status" value="1"/>
</dbReference>
<dbReference type="PANTHER" id="PTHR28055">
    <property type="entry name" value="ALTERED INHERITANCE OF MITOCHONDRIA PROTEIN 41, MITOCHONDRIAL"/>
    <property type="match status" value="1"/>
</dbReference>
<dbReference type="InterPro" id="IPR019004">
    <property type="entry name" value="YqeY/Aim41"/>
</dbReference>
<dbReference type="KEGG" id="chu:CHU_3404"/>
<name>A0A6N4SW18_CYTH3</name>
<dbReference type="SUPFAM" id="SSF89095">
    <property type="entry name" value="GatB/YqeY motif"/>
    <property type="match status" value="1"/>
</dbReference>
<gene>
    <name evidence="1" type="ordered locus">CHU_3404</name>
</gene>
<evidence type="ECO:0000313" key="2">
    <source>
        <dbReference type="Proteomes" id="UP000001822"/>
    </source>
</evidence>
<organism evidence="1 2">
    <name type="scientific">Cytophaga hutchinsonii (strain ATCC 33406 / DSM 1761 / CIP 103989 / NBRC 15051 / NCIMB 9469 / D465)</name>
    <dbReference type="NCBI Taxonomy" id="269798"/>
    <lineage>
        <taxon>Bacteria</taxon>
        <taxon>Pseudomonadati</taxon>
        <taxon>Bacteroidota</taxon>
        <taxon>Cytophagia</taxon>
        <taxon>Cytophagales</taxon>
        <taxon>Cytophagaceae</taxon>
        <taxon>Cytophaga</taxon>
    </lineage>
</organism>
<dbReference type="InterPro" id="IPR023168">
    <property type="entry name" value="GatB_Yqey_C_2"/>
</dbReference>
<dbReference type="PANTHER" id="PTHR28055:SF1">
    <property type="entry name" value="ALTERED INHERITANCE OF MITOCHONDRIA PROTEIN 41, MITOCHONDRIAL"/>
    <property type="match status" value="1"/>
</dbReference>
<keyword evidence="2" id="KW-1185">Reference proteome</keyword>
<dbReference type="InterPro" id="IPR042184">
    <property type="entry name" value="YqeY/Aim41_N"/>
</dbReference>
<protein>
    <recommendedName>
        <fullName evidence="3">GatB/YqeY domain-containing protein</fullName>
    </recommendedName>
</protein>
<proteinExistence type="predicted"/>
<accession>A0A6N4SW18</accession>
<evidence type="ECO:0008006" key="3">
    <source>
        <dbReference type="Google" id="ProtNLM"/>
    </source>
</evidence>
<dbReference type="RefSeq" id="WP_011586747.1">
    <property type="nucleotide sequence ID" value="NC_008255.1"/>
</dbReference>
<reference evidence="1 2" key="1">
    <citation type="journal article" date="2007" name="Appl. Environ. Microbiol.">
        <title>Genome sequence of the cellulolytic gliding bacterium Cytophaga hutchinsonii.</title>
        <authorList>
            <person name="Xie G."/>
            <person name="Bruce D.C."/>
            <person name="Challacombe J.F."/>
            <person name="Chertkov O."/>
            <person name="Detter J.C."/>
            <person name="Gilna P."/>
            <person name="Han C.S."/>
            <person name="Lucas S."/>
            <person name="Misra M."/>
            <person name="Myers G.L."/>
            <person name="Richardson P."/>
            <person name="Tapia R."/>
            <person name="Thayer N."/>
            <person name="Thompson L.S."/>
            <person name="Brettin T.S."/>
            <person name="Henrissat B."/>
            <person name="Wilson D.B."/>
            <person name="McBride M.J."/>
        </authorList>
    </citation>
    <scope>NUCLEOTIDE SEQUENCE [LARGE SCALE GENOMIC DNA]</scope>
    <source>
        <strain evidence="2">ATCC 33406 / DSM 1761 / CIP 103989 / NBRC 15051 / NCIMB 9469 / D465</strain>
    </source>
</reference>
<dbReference type="OrthoDB" id="9788127at2"/>
<dbReference type="Gene3D" id="1.10.10.410">
    <property type="match status" value="1"/>
</dbReference>